<comment type="similarity">
    <text evidence="6">Belongs to the drug/metabolite transporter (DMT) superfamily. Small multidrug resistance (SMR) (TC 2.A.7.1) family.</text>
</comment>
<evidence type="ECO:0000256" key="1">
    <source>
        <dbReference type="ARBA" id="ARBA00004651"/>
    </source>
</evidence>
<accession>A0ABN1WRB1</accession>
<evidence type="ECO:0000256" key="2">
    <source>
        <dbReference type="ARBA" id="ARBA00022475"/>
    </source>
</evidence>
<organism evidence="8 9">
    <name type="scientific">Kitasatospora nipponensis</name>
    <dbReference type="NCBI Taxonomy" id="258049"/>
    <lineage>
        <taxon>Bacteria</taxon>
        <taxon>Bacillati</taxon>
        <taxon>Actinomycetota</taxon>
        <taxon>Actinomycetes</taxon>
        <taxon>Kitasatosporales</taxon>
        <taxon>Streptomycetaceae</taxon>
        <taxon>Kitasatospora</taxon>
    </lineage>
</organism>
<dbReference type="Pfam" id="PF00893">
    <property type="entry name" value="Multi_Drug_Res"/>
    <property type="match status" value="1"/>
</dbReference>
<feature type="transmembrane region" description="Helical" evidence="7">
    <location>
        <begin position="79"/>
        <end position="99"/>
    </location>
</feature>
<keyword evidence="9" id="KW-1185">Reference proteome</keyword>
<name>A0ABN1WRB1_9ACTN</name>
<dbReference type="Proteomes" id="UP001500037">
    <property type="component" value="Unassembled WGS sequence"/>
</dbReference>
<keyword evidence="5 7" id="KW-0472">Membrane</keyword>
<dbReference type="InterPro" id="IPR037185">
    <property type="entry name" value="EmrE-like"/>
</dbReference>
<evidence type="ECO:0000256" key="3">
    <source>
        <dbReference type="ARBA" id="ARBA00022692"/>
    </source>
</evidence>
<dbReference type="InterPro" id="IPR000390">
    <property type="entry name" value="Small_drug/metabolite_transptr"/>
</dbReference>
<keyword evidence="3 6" id="KW-0812">Transmembrane</keyword>
<gene>
    <name evidence="8" type="ORF">GCM10009665_53800</name>
</gene>
<dbReference type="SUPFAM" id="SSF103481">
    <property type="entry name" value="Multidrug resistance efflux transporter EmrE"/>
    <property type="match status" value="1"/>
</dbReference>
<comment type="subcellular location">
    <subcellularLocation>
        <location evidence="1 6">Cell membrane</location>
        <topology evidence="1 6">Multi-pass membrane protein</topology>
    </subcellularLocation>
</comment>
<evidence type="ECO:0000256" key="7">
    <source>
        <dbReference type="SAM" id="Phobius"/>
    </source>
</evidence>
<evidence type="ECO:0000256" key="6">
    <source>
        <dbReference type="RuleBase" id="RU003942"/>
    </source>
</evidence>
<evidence type="ECO:0000313" key="8">
    <source>
        <dbReference type="EMBL" id="GAA1256579.1"/>
    </source>
</evidence>
<evidence type="ECO:0000256" key="5">
    <source>
        <dbReference type="ARBA" id="ARBA00023136"/>
    </source>
</evidence>
<proteinExistence type="inferred from homology"/>
<evidence type="ECO:0000313" key="9">
    <source>
        <dbReference type="Proteomes" id="UP001500037"/>
    </source>
</evidence>
<keyword evidence="2" id="KW-1003">Cell membrane</keyword>
<dbReference type="EMBL" id="BAAALF010000120">
    <property type="protein sequence ID" value="GAA1256579.1"/>
    <property type="molecule type" value="Genomic_DNA"/>
</dbReference>
<reference evidence="8 9" key="1">
    <citation type="journal article" date="2019" name="Int. J. Syst. Evol. Microbiol.">
        <title>The Global Catalogue of Microorganisms (GCM) 10K type strain sequencing project: providing services to taxonomists for standard genome sequencing and annotation.</title>
        <authorList>
            <consortium name="The Broad Institute Genomics Platform"/>
            <consortium name="The Broad Institute Genome Sequencing Center for Infectious Disease"/>
            <person name="Wu L."/>
            <person name="Ma J."/>
        </authorList>
    </citation>
    <scope>NUCLEOTIDE SEQUENCE [LARGE SCALE GENOMIC DNA]</scope>
    <source>
        <strain evidence="8 9">JCM 13004</strain>
    </source>
</reference>
<dbReference type="Gene3D" id="1.10.3730.20">
    <property type="match status" value="1"/>
</dbReference>
<feature type="transmembrane region" description="Helical" evidence="7">
    <location>
        <begin position="105"/>
        <end position="123"/>
    </location>
</feature>
<keyword evidence="4 7" id="KW-1133">Transmembrane helix</keyword>
<protein>
    <submittedName>
        <fullName evidence="8">Multidrug efflux SMR transporter</fullName>
    </submittedName>
</protein>
<feature type="transmembrane region" description="Helical" evidence="7">
    <location>
        <begin position="47"/>
        <end position="67"/>
    </location>
</feature>
<feature type="transmembrane region" description="Helical" evidence="7">
    <location>
        <begin position="21"/>
        <end position="41"/>
    </location>
</feature>
<comment type="caution">
    <text evidence="8">The sequence shown here is derived from an EMBL/GenBank/DDBJ whole genome shotgun (WGS) entry which is preliminary data.</text>
</comment>
<evidence type="ECO:0000256" key="4">
    <source>
        <dbReference type="ARBA" id="ARBA00022989"/>
    </source>
</evidence>
<dbReference type="PANTHER" id="PTHR30561:SF21">
    <property type="entry name" value="MOLECULAR CHAPERONE"/>
    <property type="match status" value="1"/>
</dbReference>
<sequence length="128" mass="13508">MTDTARTRPLSTLRRTQGDEPMAWFMVVLAGLLETGFAINLKLSHGFTRLVPTIAFALFALASFGLLTLSLKHLPVGSAYAVWTGIGAAGTAIYGMIWMDESSSVLKLVSISLVIAGVVGLQLSGSGH</sequence>
<dbReference type="PANTHER" id="PTHR30561">
    <property type="entry name" value="SMR FAMILY PROTON-DEPENDENT DRUG EFFLUX TRANSPORTER SUGE"/>
    <property type="match status" value="1"/>
</dbReference>
<dbReference type="InterPro" id="IPR045324">
    <property type="entry name" value="Small_multidrug_res"/>
</dbReference>